<evidence type="ECO:0000256" key="1">
    <source>
        <dbReference type="ARBA" id="ARBA00004202"/>
    </source>
</evidence>
<proteinExistence type="predicted"/>
<dbReference type="GO" id="GO:0005886">
    <property type="term" value="C:plasma membrane"/>
    <property type="evidence" value="ECO:0007669"/>
    <property type="project" value="UniProtKB-SubCell"/>
</dbReference>
<evidence type="ECO:0000256" key="7">
    <source>
        <dbReference type="ARBA" id="ARBA00023004"/>
    </source>
</evidence>
<dbReference type="GO" id="GO:0006826">
    <property type="term" value="P:iron ion transport"/>
    <property type="evidence" value="ECO:0007669"/>
    <property type="project" value="UniProtKB-KW"/>
</dbReference>
<keyword evidence="7" id="KW-0408">Iron</keyword>
<evidence type="ECO:0000256" key="5">
    <source>
        <dbReference type="ARBA" id="ARBA00022741"/>
    </source>
</evidence>
<dbReference type="SMART" id="SM00382">
    <property type="entry name" value="AAA"/>
    <property type="match status" value="1"/>
</dbReference>
<comment type="subcellular location">
    <subcellularLocation>
        <location evidence="1">Cell membrane</location>
        <topology evidence="1">Peripheral membrane protein</topology>
    </subcellularLocation>
</comment>
<evidence type="ECO:0000256" key="9">
    <source>
        <dbReference type="ARBA" id="ARBA00023136"/>
    </source>
</evidence>
<dbReference type="Pfam" id="PF00005">
    <property type="entry name" value="ABC_tran"/>
    <property type="match status" value="1"/>
</dbReference>
<keyword evidence="6" id="KW-0067">ATP-binding</keyword>
<keyword evidence="3" id="KW-1003">Cell membrane</keyword>
<organism evidence="11 12">
    <name type="scientific">Mycetocola reblochoni REB411</name>
    <dbReference type="NCBI Taxonomy" id="1255698"/>
    <lineage>
        <taxon>Bacteria</taxon>
        <taxon>Bacillati</taxon>
        <taxon>Actinomycetota</taxon>
        <taxon>Actinomycetes</taxon>
        <taxon>Micrococcales</taxon>
        <taxon>Microbacteriaceae</taxon>
        <taxon>Mycetocola</taxon>
    </lineage>
</organism>
<reference evidence="12" key="1">
    <citation type="submission" date="2017-02" db="EMBL/GenBank/DDBJ databases">
        <authorList>
            <person name="Dridi B."/>
        </authorList>
    </citation>
    <scope>NUCLEOTIDE SEQUENCE [LARGE SCALE GENOMIC DNA]</scope>
    <source>
        <strain evidence="12">EB411</strain>
    </source>
</reference>
<evidence type="ECO:0000256" key="2">
    <source>
        <dbReference type="ARBA" id="ARBA00022448"/>
    </source>
</evidence>
<dbReference type="GO" id="GO:0005524">
    <property type="term" value="F:ATP binding"/>
    <property type="evidence" value="ECO:0007669"/>
    <property type="project" value="UniProtKB-KW"/>
</dbReference>
<evidence type="ECO:0000313" key="11">
    <source>
        <dbReference type="EMBL" id="SJN21177.1"/>
    </source>
</evidence>
<dbReference type="Gene3D" id="3.40.50.300">
    <property type="entry name" value="P-loop containing nucleotide triphosphate hydrolases"/>
    <property type="match status" value="1"/>
</dbReference>
<keyword evidence="9" id="KW-0472">Membrane</keyword>
<dbReference type="InterPro" id="IPR003593">
    <property type="entry name" value="AAA+_ATPase"/>
</dbReference>
<accession>A0A1R4IMU5</accession>
<dbReference type="RefSeq" id="WP_087136148.1">
    <property type="nucleotide sequence ID" value="NZ_FUKR01000017.1"/>
</dbReference>
<dbReference type="PANTHER" id="PTHR42771">
    <property type="entry name" value="IRON(3+)-HYDROXAMATE IMPORT ATP-BINDING PROTEIN FHUC"/>
    <property type="match status" value="1"/>
</dbReference>
<keyword evidence="8" id="KW-0406">Ion transport</keyword>
<dbReference type="Proteomes" id="UP000196778">
    <property type="component" value="Unassembled WGS sequence"/>
</dbReference>
<dbReference type="FunFam" id="3.40.50.300:FF:000134">
    <property type="entry name" value="Iron-enterobactin ABC transporter ATP-binding protein"/>
    <property type="match status" value="1"/>
</dbReference>
<evidence type="ECO:0000256" key="3">
    <source>
        <dbReference type="ARBA" id="ARBA00022475"/>
    </source>
</evidence>
<sequence length="271" mass="28672">MIELRDVTVGYGGTRVSSGLDLVVPEGSVTMIVGPNGGGKSTALRTLARLLRPSSGAVLLDGADIRGMRTTELATRLGLLAQQSPVPEGIRVAELVARGRYPHQGPLRRWSRDDAAAVAEAMEITGVAELSAEPVDRLSGGQRQRVWIAMVLAQQTPLLLLDEPTTFLDLAHQLEVLELCRALAAERGRTVVAVVHDLAQAARFATHLIVMRQGAVVASGPPSEVVTPQLIRDVFGVEATVGIDADSGVPTVVALRTVRPGRPVVLGDDRA</sequence>
<dbReference type="InterPro" id="IPR027417">
    <property type="entry name" value="P-loop_NTPase"/>
</dbReference>
<dbReference type="InterPro" id="IPR051535">
    <property type="entry name" value="Siderophore_ABC-ATPase"/>
</dbReference>
<evidence type="ECO:0000313" key="12">
    <source>
        <dbReference type="Proteomes" id="UP000196778"/>
    </source>
</evidence>
<evidence type="ECO:0000256" key="6">
    <source>
        <dbReference type="ARBA" id="ARBA00022840"/>
    </source>
</evidence>
<dbReference type="EMBL" id="FUKR01000017">
    <property type="protein sequence ID" value="SJN21177.1"/>
    <property type="molecule type" value="Genomic_DNA"/>
</dbReference>
<dbReference type="InterPro" id="IPR017871">
    <property type="entry name" value="ABC_transporter-like_CS"/>
</dbReference>
<dbReference type="PANTHER" id="PTHR42771:SF2">
    <property type="entry name" value="IRON(3+)-HYDROXAMATE IMPORT ATP-BINDING PROTEIN FHUC"/>
    <property type="match status" value="1"/>
</dbReference>
<evidence type="ECO:0000256" key="8">
    <source>
        <dbReference type="ARBA" id="ARBA00023065"/>
    </source>
</evidence>
<evidence type="ECO:0000256" key="4">
    <source>
        <dbReference type="ARBA" id="ARBA00022496"/>
    </source>
</evidence>
<keyword evidence="12" id="KW-1185">Reference proteome</keyword>
<name>A0A1R4IMU5_9MICO</name>
<keyword evidence="2" id="KW-0813">Transport</keyword>
<feature type="domain" description="ABC transporter" evidence="10">
    <location>
        <begin position="2"/>
        <end position="238"/>
    </location>
</feature>
<dbReference type="PROSITE" id="PS50893">
    <property type="entry name" value="ABC_TRANSPORTER_2"/>
    <property type="match status" value="1"/>
</dbReference>
<evidence type="ECO:0000259" key="10">
    <source>
        <dbReference type="PROSITE" id="PS50893"/>
    </source>
</evidence>
<dbReference type="CDD" id="cd03214">
    <property type="entry name" value="ABC_Iron-Siderophores_B12_Hemin"/>
    <property type="match status" value="1"/>
</dbReference>
<dbReference type="InterPro" id="IPR003439">
    <property type="entry name" value="ABC_transporter-like_ATP-bd"/>
</dbReference>
<protein>
    <submittedName>
        <fullName evidence="11">ABC-type Fe3+-siderophore transport system, ATPase component</fullName>
    </submittedName>
</protein>
<keyword evidence="5" id="KW-0547">Nucleotide-binding</keyword>
<dbReference type="SUPFAM" id="SSF52540">
    <property type="entry name" value="P-loop containing nucleoside triphosphate hydrolases"/>
    <property type="match status" value="1"/>
</dbReference>
<dbReference type="AlphaFoldDB" id="A0A1R4IMU5"/>
<keyword evidence="4" id="KW-0410">Iron transport</keyword>
<dbReference type="PROSITE" id="PS00211">
    <property type="entry name" value="ABC_TRANSPORTER_1"/>
    <property type="match status" value="1"/>
</dbReference>
<dbReference type="OrthoDB" id="5296765at2"/>
<gene>
    <name evidence="11" type="ORF">FM119_02630</name>
</gene>
<dbReference type="GO" id="GO:0016887">
    <property type="term" value="F:ATP hydrolysis activity"/>
    <property type="evidence" value="ECO:0007669"/>
    <property type="project" value="InterPro"/>
</dbReference>